<comment type="similarity">
    <text evidence="9">Belongs to the early nodulin-like (ENODL) family.</text>
</comment>
<name>A0A4D6MLZ4_VIGUN</name>
<keyword evidence="8" id="KW-0449">Lipoprotein</keyword>
<dbReference type="InterPro" id="IPR008972">
    <property type="entry name" value="Cupredoxin"/>
</dbReference>
<dbReference type="SUPFAM" id="SSF49503">
    <property type="entry name" value="Cupredoxins"/>
    <property type="match status" value="1"/>
</dbReference>
<evidence type="ECO:0000256" key="11">
    <source>
        <dbReference type="SAM" id="SignalP"/>
    </source>
</evidence>
<comment type="subcellular location">
    <subcellularLocation>
        <location evidence="1">Cell membrane</location>
        <topology evidence="1">Lipid-anchor</topology>
        <topology evidence="1">GPI-anchor</topology>
    </subcellularLocation>
</comment>
<feature type="domain" description="Phytocyanin" evidence="12">
    <location>
        <begin position="29"/>
        <end position="131"/>
    </location>
</feature>
<keyword evidence="6" id="KW-1015">Disulfide bond</keyword>
<dbReference type="Proteomes" id="UP000501690">
    <property type="component" value="Linkage Group LG8"/>
</dbReference>
<evidence type="ECO:0000313" key="13">
    <source>
        <dbReference type="EMBL" id="QCE02018.1"/>
    </source>
</evidence>
<feature type="transmembrane region" description="Helical" evidence="10">
    <location>
        <begin position="164"/>
        <end position="182"/>
    </location>
</feature>
<evidence type="ECO:0000256" key="5">
    <source>
        <dbReference type="ARBA" id="ARBA00023136"/>
    </source>
</evidence>
<evidence type="ECO:0000256" key="10">
    <source>
        <dbReference type="SAM" id="Phobius"/>
    </source>
</evidence>
<feature type="chain" id="PRO_5020022784" evidence="11">
    <location>
        <begin position="29"/>
        <end position="183"/>
    </location>
</feature>
<keyword evidence="3" id="KW-0336">GPI-anchor</keyword>
<evidence type="ECO:0000256" key="4">
    <source>
        <dbReference type="ARBA" id="ARBA00022729"/>
    </source>
</evidence>
<organism evidence="13 14">
    <name type="scientific">Vigna unguiculata</name>
    <name type="common">Cowpea</name>
    <dbReference type="NCBI Taxonomy" id="3917"/>
    <lineage>
        <taxon>Eukaryota</taxon>
        <taxon>Viridiplantae</taxon>
        <taxon>Streptophyta</taxon>
        <taxon>Embryophyta</taxon>
        <taxon>Tracheophyta</taxon>
        <taxon>Spermatophyta</taxon>
        <taxon>Magnoliopsida</taxon>
        <taxon>eudicotyledons</taxon>
        <taxon>Gunneridae</taxon>
        <taxon>Pentapetalae</taxon>
        <taxon>rosids</taxon>
        <taxon>fabids</taxon>
        <taxon>Fabales</taxon>
        <taxon>Fabaceae</taxon>
        <taxon>Papilionoideae</taxon>
        <taxon>50 kb inversion clade</taxon>
        <taxon>NPAAA clade</taxon>
        <taxon>indigoferoid/millettioid clade</taxon>
        <taxon>Phaseoleae</taxon>
        <taxon>Vigna</taxon>
    </lineage>
</organism>
<dbReference type="CDD" id="cd11019">
    <property type="entry name" value="OsENODL1_like"/>
    <property type="match status" value="1"/>
</dbReference>
<dbReference type="EMBL" id="CP039352">
    <property type="protein sequence ID" value="QCE02018.1"/>
    <property type="molecule type" value="Genomic_DNA"/>
</dbReference>
<reference evidence="13 14" key="1">
    <citation type="submission" date="2019-04" db="EMBL/GenBank/DDBJ databases">
        <title>An improved genome assembly and genetic linkage map for asparagus bean, Vigna unguiculata ssp. sesquipedialis.</title>
        <authorList>
            <person name="Xia Q."/>
            <person name="Zhang R."/>
            <person name="Dong Y."/>
        </authorList>
    </citation>
    <scope>NUCLEOTIDE SEQUENCE [LARGE SCALE GENOMIC DNA]</scope>
    <source>
        <tissue evidence="13">Leaf</tissue>
    </source>
</reference>
<dbReference type="InterPro" id="IPR039391">
    <property type="entry name" value="Phytocyanin-like"/>
</dbReference>
<evidence type="ECO:0000256" key="6">
    <source>
        <dbReference type="ARBA" id="ARBA00023157"/>
    </source>
</evidence>
<dbReference type="PROSITE" id="PS51485">
    <property type="entry name" value="PHYTOCYANIN"/>
    <property type="match status" value="1"/>
</dbReference>
<keyword evidence="10" id="KW-0812">Transmembrane</keyword>
<evidence type="ECO:0000256" key="3">
    <source>
        <dbReference type="ARBA" id="ARBA00022622"/>
    </source>
</evidence>
<evidence type="ECO:0000256" key="1">
    <source>
        <dbReference type="ARBA" id="ARBA00004609"/>
    </source>
</evidence>
<dbReference type="Pfam" id="PF02298">
    <property type="entry name" value="Cu_bind_like"/>
    <property type="match status" value="1"/>
</dbReference>
<keyword evidence="4 11" id="KW-0732">Signal</keyword>
<dbReference type="FunFam" id="2.60.40.420:FF:000010">
    <property type="entry name" value="Early nodulin-like protein 1"/>
    <property type="match status" value="1"/>
</dbReference>
<evidence type="ECO:0000256" key="8">
    <source>
        <dbReference type="ARBA" id="ARBA00023288"/>
    </source>
</evidence>
<sequence>MNSNMASLLSVLCVVLAVMNGAAKIAAAREFKVGGDSGWHEPARNDTAFYNQWASTNRFQVGDSLVFEYQNDSVLNVERWEYFHCDSNNPISAFDDGNTTVILDSPGVFYFISGTEDQCQKGERLMVEVMSPRSVLKSPPSNASVPAQAFSPLPLSHHSHGSSVSGSMLSFCFCFLFLLTVFN</sequence>
<evidence type="ECO:0000256" key="2">
    <source>
        <dbReference type="ARBA" id="ARBA00022475"/>
    </source>
</evidence>
<keyword evidence="2" id="KW-1003">Cell membrane</keyword>
<dbReference type="AlphaFoldDB" id="A0A4D6MLZ4"/>
<dbReference type="GO" id="GO:0009055">
    <property type="term" value="F:electron transfer activity"/>
    <property type="evidence" value="ECO:0007669"/>
    <property type="project" value="InterPro"/>
</dbReference>
<dbReference type="GO" id="GO:0098552">
    <property type="term" value="C:side of membrane"/>
    <property type="evidence" value="ECO:0007669"/>
    <property type="project" value="UniProtKB-KW"/>
</dbReference>
<keyword evidence="10" id="KW-1133">Transmembrane helix</keyword>
<accession>A0A4D6MLZ4</accession>
<dbReference type="PANTHER" id="PTHR33021">
    <property type="entry name" value="BLUE COPPER PROTEIN"/>
    <property type="match status" value="1"/>
</dbReference>
<dbReference type="InterPro" id="IPR041846">
    <property type="entry name" value="ENL_dom"/>
</dbReference>
<evidence type="ECO:0000313" key="14">
    <source>
        <dbReference type="Proteomes" id="UP000501690"/>
    </source>
</evidence>
<keyword evidence="5 10" id="KW-0472">Membrane</keyword>
<protein>
    <submittedName>
        <fullName evidence="13">Cupredoxin</fullName>
    </submittedName>
</protein>
<dbReference type="GO" id="GO:0005886">
    <property type="term" value="C:plasma membrane"/>
    <property type="evidence" value="ECO:0007669"/>
    <property type="project" value="UniProtKB-SubCell"/>
</dbReference>
<dbReference type="InterPro" id="IPR003245">
    <property type="entry name" value="Phytocyanin_dom"/>
</dbReference>
<evidence type="ECO:0000256" key="7">
    <source>
        <dbReference type="ARBA" id="ARBA00023180"/>
    </source>
</evidence>
<dbReference type="Gene3D" id="2.60.40.420">
    <property type="entry name" value="Cupredoxins - blue copper proteins"/>
    <property type="match status" value="1"/>
</dbReference>
<dbReference type="PANTHER" id="PTHR33021:SF234">
    <property type="entry name" value="EARLY NODULIN-LIKE PROTEIN 7"/>
    <property type="match status" value="1"/>
</dbReference>
<keyword evidence="14" id="KW-1185">Reference proteome</keyword>
<evidence type="ECO:0000259" key="12">
    <source>
        <dbReference type="PROSITE" id="PS51485"/>
    </source>
</evidence>
<keyword evidence="7" id="KW-0325">Glycoprotein</keyword>
<evidence type="ECO:0000256" key="9">
    <source>
        <dbReference type="ARBA" id="ARBA00035011"/>
    </source>
</evidence>
<proteinExistence type="inferred from homology"/>
<feature type="signal peptide" evidence="11">
    <location>
        <begin position="1"/>
        <end position="28"/>
    </location>
</feature>
<gene>
    <name evidence="13" type="ORF">DEO72_LG8g29</name>
</gene>